<dbReference type="PROSITE" id="PS00626">
    <property type="entry name" value="RCC1_2"/>
    <property type="match status" value="3"/>
</dbReference>
<dbReference type="PRINTS" id="PR00633">
    <property type="entry name" value="RCCNDNSATION"/>
</dbReference>
<proteinExistence type="predicted"/>
<dbReference type="Pfam" id="PF25390">
    <property type="entry name" value="WD40_RLD"/>
    <property type="match status" value="1"/>
</dbReference>
<dbReference type="Gene3D" id="2.130.10.30">
    <property type="entry name" value="Regulator of chromosome condensation 1/beta-lactamase-inhibitor protein II"/>
    <property type="match status" value="1"/>
</dbReference>
<evidence type="ECO:0000256" key="3">
    <source>
        <dbReference type="PROSITE-ProRule" id="PRU00235"/>
    </source>
</evidence>
<feature type="repeat" description="RCC1" evidence="3">
    <location>
        <begin position="339"/>
        <end position="391"/>
    </location>
</feature>
<dbReference type="PANTHER" id="PTHR45982:SF1">
    <property type="entry name" value="REGULATOR OF CHROMOSOME CONDENSATION"/>
    <property type="match status" value="1"/>
</dbReference>
<dbReference type="InterPro" id="IPR051553">
    <property type="entry name" value="Ran_GTPase-activating"/>
</dbReference>
<evidence type="ECO:0000313" key="7">
    <source>
        <dbReference type="Proteomes" id="UP000750711"/>
    </source>
</evidence>
<dbReference type="GO" id="GO:0005085">
    <property type="term" value="F:guanyl-nucleotide exchange factor activity"/>
    <property type="evidence" value="ECO:0007669"/>
    <property type="project" value="TreeGrafter"/>
</dbReference>
<reference evidence="6" key="1">
    <citation type="submission" date="2021-03" db="EMBL/GenBank/DDBJ databases">
        <title>Comparative genomics and phylogenomic investigation of the class Geoglossomycetes provide insights into ecological specialization and systematics.</title>
        <authorList>
            <person name="Melie T."/>
            <person name="Pirro S."/>
            <person name="Miller A.N."/>
            <person name="Quandt A."/>
        </authorList>
    </citation>
    <scope>NUCLEOTIDE SEQUENCE</scope>
    <source>
        <strain evidence="6">CAQ_001_2017</strain>
    </source>
</reference>
<evidence type="ECO:0000256" key="2">
    <source>
        <dbReference type="ARBA" id="ARBA00022737"/>
    </source>
</evidence>
<evidence type="ECO:0000256" key="4">
    <source>
        <dbReference type="SAM" id="MobiDB-lite"/>
    </source>
</evidence>
<feature type="compositionally biased region" description="Polar residues" evidence="4">
    <location>
        <begin position="39"/>
        <end position="51"/>
    </location>
</feature>
<feature type="repeat" description="RCC1" evidence="3">
    <location>
        <begin position="392"/>
        <end position="446"/>
    </location>
</feature>
<organism evidence="6 7">
    <name type="scientific">Trichoglossum hirsutum</name>
    <dbReference type="NCBI Taxonomy" id="265104"/>
    <lineage>
        <taxon>Eukaryota</taxon>
        <taxon>Fungi</taxon>
        <taxon>Dikarya</taxon>
        <taxon>Ascomycota</taxon>
        <taxon>Pezizomycotina</taxon>
        <taxon>Geoglossomycetes</taxon>
        <taxon>Geoglossales</taxon>
        <taxon>Geoglossaceae</taxon>
        <taxon>Trichoglossum</taxon>
    </lineage>
</organism>
<keyword evidence="1" id="KW-0344">Guanine-nucleotide releasing factor</keyword>
<keyword evidence="7" id="KW-1185">Reference proteome</keyword>
<feature type="repeat" description="RCC1" evidence="3">
    <location>
        <begin position="504"/>
        <end position="567"/>
    </location>
</feature>
<feature type="compositionally biased region" description="Low complexity" evidence="4">
    <location>
        <begin position="20"/>
        <end position="38"/>
    </location>
</feature>
<evidence type="ECO:0000313" key="6">
    <source>
        <dbReference type="EMBL" id="KAH0551057.1"/>
    </source>
</evidence>
<feature type="repeat" description="RCC1" evidence="3">
    <location>
        <begin position="261"/>
        <end position="338"/>
    </location>
</feature>
<protein>
    <recommendedName>
        <fullName evidence="5">RCC1-like domain-containing protein</fullName>
    </recommendedName>
</protein>
<feature type="compositionally biased region" description="Acidic residues" evidence="4">
    <location>
        <begin position="287"/>
        <end position="299"/>
    </location>
</feature>
<feature type="domain" description="RCC1-like" evidence="5">
    <location>
        <begin position="206"/>
        <end position="617"/>
    </location>
</feature>
<dbReference type="GO" id="GO:0005737">
    <property type="term" value="C:cytoplasm"/>
    <property type="evidence" value="ECO:0007669"/>
    <property type="project" value="TreeGrafter"/>
</dbReference>
<feature type="compositionally biased region" description="Low complexity" evidence="4">
    <location>
        <begin position="127"/>
        <end position="142"/>
    </location>
</feature>
<dbReference type="InterPro" id="IPR058923">
    <property type="entry name" value="RCC1-like_dom"/>
</dbReference>
<dbReference type="PANTHER" id="PTHR45982">
    <property type="entry name" value="REGULATOR OF CHROMOSOME CONDENSATION"/>
    <property type="match status" value="1"/>
</dbReference>
<gene>
    <name evidence="6" type="ORF">GP486_007592</name>
</gene>
<dbReference type="SUPFAM" id="SSF50985">
    <property type="entry name" value="RCC1/BLIP-II"/>
    <property type="match status" value="1"/>
</dbReference>
<comment type="caution">
    <text evidence="6">The sequence shown here is derived from an EMBL/GenBank/DDBJ whole genome shotgun (WGS) entry which is preliminary data.</text>
</comment>
<feature type="region of interest" description="Disordered" evidence="4">
    <location>
        <begin position="1"/>
        <end position="183"/>
    </location>
</feature>
<keyword evidence="2" id="KW-0677">Repeat</keyword>
<evidence type="ECO:0000259" key="5">
    <source>
        <dbReference type="Pfam" id="PF25390"/>
    </source>
</evidence>
<feature type="repeat" description="RCC1" evidence="3">
    <location>
        <begin position="568"/>
        <end position="621"/>
    </location>
</feature>
<dbReference type="EMBL" id="JAGHQM010002236">
    <property type="protein sequence ID" value="KAH0551057.1"/>
    <property type="molecule type" value="Genomic_DNA"/>
</dbReference>
<sequence length="630" mass="66944">MPPKKTANVAETTGRRSARAKTTTKPATKPSAPASKKTVSNGKGKNAQPSVASVPATKRKVTHEDSSSRPLKQIKVAEDATKASARTKATGTKESATKKPATKVAEKKTTQTKATPAKAADTKKVATKAVTKATAKSTTKTVPVNDAKPVRGKRKATDEEEGVSPRPTKKASISEPPKVKAPHPVKIARRGPRSFVGKAPTTRLNVYVFGEGSSGELGLGSAKTAVDVKRPRLNPNLAAGTVGVVQIAAGGMHAVALTDDNKILTWGVNDLGAVGRDTEWEGGLKDIDDDSDDSSDEDSGMNPKESTPAEVPGQYFEENTKFVQVAAGDSATFAVTEEGYVYGWGTFRNNEGVLGFSQDSHIQYMPTHVAGLKRIKSIAMGNNHALALDNKGNVFAWGSGQQNQLGRRLVERTAKGGLVPREFGLPKNKIKFVACGSYHSFAIDDKGRVWAWGANSYCETGIPQGLGDNNSVVAKPTIVESLSDYRIKYITGGDHHSLAVTDDGELLVWGRLDGFQIGIKVEDIPKDHITFDDKDVPRILHKPLKIKGLKVSMVAAGSDTSIAITTDGKAYSWGFSSNYQTGQGTDDDVEVATMIDNTAVRGKKLTWAGCGGQYSMLASPAEDTVMVNGV</sequence>
<feature type="repeat" description="RCC1" evidence="3">
    <location>
        <begin position="447"/>
        <end position="503"/>
    </location>
</feature>
<evidence type="ECO:0000256" key="1">
    <source>
        <dbReference type="ARBA" id="ARBA00022658"/>
    </source>
</evidence>
<feature type="region of interest" description="Disordered" evidence="4">
    <location>
        <begin position="280"/>
        <end position="311"/>
    </location>
</feature>
<dbReference type="PROSITE" id="PS50012">
    <property type="entry name" value="RCC1_3"/>
    <property type="match status" value="7"/>
</dbReference>
<name>A0A9P8IBF9_9PEZI</name>
<accession>A0A9P8IBF9</accession>
<dbReference type="InterPro" id="IPR009091">
    <property type="entry name" value="RCC1/BLIP-II"/>
</dbReference>
<dbReference type="InterPro" id="IPR000408">
    <property type="entry name" value="Reg_chr_condens"/>
</dbReference>
<feature type="repeat" description="RCC1" evidence="3">
    <location>
        <begin position="204"/>
        <end position="260"/>
    </location>
</feature>
<dbReference type="Proteomes" id="UP000750711">
    <property type="component" value="Unassembled WGS sequence"/>
</dbReference>
<dbReference type="AlphaFoldDB" id="A0A9P8IBF9"/>